<proteinExistence type="predicted"/>
<dbReference type="Gene3D" id="3.40.50.980">
    <property type="match status" value="2"/>
</dbReference>
<protein>
    <recommendedName>
        <fullName evidence="2">AMP-dependent synthetase/ligase domain-containing protein</fullName>
    </recommendedName>
</protein>
<dbReference type="RefSeq" id="WP_132336313.1">
    <property type="nucleotide sequence ID" value="NZ_SMJZ01000118.1"/>
</dbReference>
<evidence type="ECO:0000256" key="1">
    <source>
        <dbReference type="SAM" id="MobiDB-lite"/>
    </source>
</evidence>
<keyword evidence="4" id="KW-1185">Reference proteome</keyword>
<evidence type="ECO:0000313" key="3">
    <source>
        <dbReference type="EMBL" id="TDC03198.1"/>
    </source>
</evidence>
<organism evidence="3 4">
    <name type="scientific">Nonomuraea longispora</name>
    <dbReference type="NCBI Taxonomy" id="1848320"/>
    <lineage>
        <taxon>Bacteria</taxon>
        <taxon>Bacillati</taxon>
        <taxon>Actinomycetota</taxon>
        <taxon>Actinomycetes</taxon>
        <taxon>Streptosporangiales</taxon>
        <taxon>Streptosporangiaceae</taxon>
        <taxon>Nonomuraea</taxon>
    </lineage>
</organism>
<evidence type="ECO:0000313" key="4">
    <source>
        <dbReference type="Proteomes" id="UP000295157"/>
    </source>
</evidence>
<evidence type="ECO:0000259" key="2">
    <source>
        <dbReference type="Pfam" id="PF00501"/>
    </source>
</evidence>
<feature type="region of interest" description="Disordered" evidence="1">
    <location>
        <begin position="140"/>
        <end position="198"/>
    </location>
</feature>
<dbReference type="Pfam" id="PF00501">
    <property type="entry name" value="AMP-binding"/>
    <property type="match status" value="1"/>
</dbReference>
<dbReference type="Proteomes" id="UP000295157">
    <property type="component" value="Unassembled WGS sequence"/>
</dbReference>
<feature type="domain" description="AMP-dependent synthetase/ligase" evidence="2">
    <location>
        <begin position="1"/>
        <end position="123"/>
    </location>
</feature>
<dbReference type="SUPFAM" id="SSF56801">
    <property type="entry name" value="Acetyl-CoA synthetase-like"/>
    <property type="match status" value="1"/>
</dbReference>
<reference evidence="3 4" key="1">
    <citation type="submission" date="2019-02" db="EMBL/GenBank/DDBJ databases">
        <title>Draft genome sequences of novel Actinobacteria.</title>
        <authorList>
            <person name="Sahin N."/>
            <person name="Ay H."/>
            <person name="Saygin H."/>
        </authorList>
    </citation>
    <scope>NUCLEOTIDE SEQUENCE [LARGE SCALE GENOMIC DNA]</scope>
    <source>
        <strain evidence="3 4">KC201</strain>
    </source>
</reference>
<dbReference type="InterPro" id="IPR000873">
    <property type="entry name" value="AMP-dep_synth/lig_dom"/>
</dbReference>
<accession>A0A4R4N3B9</accession>
<dbReference type="EMBL" id="SMJZ01000118">
    <property type="protein sequence ID" value="TDC03198.1"/>
    <property type="molecule type" value="Genomic_DNA"/>
</dbReference>
<gene>
    <name evidence="3" type="ORF">E1267_27115</name>
</gene>
<dbReference type="OrthoDB" id="9803968at2"/>
<comment type="caution">
    <text evidence="3">The sequence shown here is derived from an EMBL/GenBank/DDBJ whole genome shotgun (WGS) entry which is preliminary data.</text>
</comment>
<name>A0A4R4N3B9_9ACTN</name>
<dbReference type="AlphaFoldDB" id="A0A4R4N3B9"/>
<sequence length="198" mass="20848">MRLGARPIFAPPAHRSAEISYFCTFSEAAAYVCPDDEHRACAPDTPPLVLGELPGRDPVELPDPDTGDVAFLQLSGDSTGLPKLIPRTHDDYIYSFRASAEICALGPGGVYLCALPAAHNFPMSSPGVLGALPISWRSRRSPPGPNCWDDRHDGDSVAPGTRFPASSGRVGGTRARGARATASGRCVGPSLIPSSLRP</sequence>
<feature type="compositionally biased region" description="Low complexity" evidence="1">
    <location>
        <begin position="165"/>
        <end position="185"/>
    </location>
</feature>